<dbReference type="Gene3D" id="2.40.50.40">
    <property type="match status" value="1"/>
</dbReference>
<feature type="region of interest" description="Disordered" evidence="8">
    <location>
        <begin position="1"/>
        <end position="29"/>
    </location>
</feature>
<dbReference type="PROSITE" id="PS50013">
    <property type="entry name" value="CHROMO_2"/>
    <property type="match status" value="1"/>
</dbReference>
<dbReference type="InterPro" id="IPR039448">
    <property type="entry name" value="Beta_helix"/>
</dbReference>
<feature type="compositionally biased region" description="Basic and acidic residues" evidence="8">
    <location>
        <begin position="193"/>
        <end position="205"/>
    </location>
</feature>
<evidence type="ECO:0000256" key="4">
    <source>
        <dbReference type="ARBA" id="ARBA00022525"/>
    </source>
</evidence>
<dbReference type="Gene3D" id="2.160.20.20">
    <property type="match status" value="1"/>
</dbReference>
<feature type="domain" description="Chromo" evidence="10">
    <location>
        <begin position="193"/>
        <end position="233"/>
    </location>
</feature>
<evidence type="ECO:0000256" key="2">
    <source>
        <dbReference type="ARBA" id="ARBA00004442"/>
    </source>
</evidence>
<dbReference type="InterPro" id="IPR012332">
    <property type="entry name" value="Autotransporter_pectin_lyase_C"/>
</dbReference>
<keyword evidence="12" id="KW-1185">Reference proteome</keyword>
<accession>A0AAE0GI15</accession>
<keyword evidence="9" id="KW-1133">Transmembrane helix</keyword>
<dbReference type="GO" id="GO:0005576">
    <property type="term" value="C:extracellular region"/>
    <property type="evidence" value="ECO:0007669"/>
    <property type="project" value="UniProtKB-SubCell"/>
</dbReference>
<keyword evidence="9" id="KW-0812">Transmembrane</keyword>
<dbReference type="Proteomes" id="UP001190700">
    <property type="component" value="Unassembled WGS sequence"/>
</dbReference>
<keyword evidence="7" id="KW-0998">Cell outer membrane</keyword>
<evidence type="ECO:0000259" key="10">
    <source>
        <dbReference type="PROSITE" id="PS50013"/>
    </source>
</evidence>
<dbReference type="InterPro" id="IPR006626">
    <property type="entry name" value="PbH1"/>
</dbReference>
<gene>
    <name evidence="11" type="ORF">CYMTET_13491</name>
</gene>
<dbReference type="InterPro" id="IPR011050">
    <property type="entry name" value="Pectin_lyase_fold/virulence"/>
</dbReference>
<feature type="region of interest" description="Disordered" evidence="8">
    <location>
        <begin position="232"/>
        <end position="285"/>
    </location>
</feature>
<evidence type="ECO:0000313" key="11">
    <source>
        <dbReference type="EMBL" id="KAK3278575.1"/>
    </source>
</evidence>
<keyword evidence="4" id="KW-0964">Secreted</keyword>
<comment type="caution">
    <text evidence="11">The sequence shown here is derived from an EMBL/GenBank/DDBJ whole genome shotgun (WGS) entry which is preliminary data.</text>
</comment>
<dbReference type="Pfam" id="PF13229">
    <property type="entry name" value="Beta_helix"/>
    <property type="match status" value="1"/>
</dbReference>
<feature type="compositionally biased region" description="Low complexity" evidence="8">
    <location>
        <begin position="1"/>
        <end position="19"/>
    </location>
</feature>
<dbReference type="PANTHER" id="PTHR11319">
    <property type="entry name" value="G PROTEIN-COUPLED RECEPTOR-RELATED"/>
    <property type="match status" value="1"/>
</dbReference>
<dbReference type="SUPFAM" id="SSF51126">
    <property type="entry name" value="Pectin lyase-like"/>
    <property type="match status" value="3"/>
</dbReference>
<proteinExistence type="predicted"/>
<reference evidence="11 12" key="1">
    <citation type="journal article" date="2015" name="Genome Biol. Evol.">
        <title>Comparative Genomics of a Bacterivorous Green Alga Reveals Evolutionary Causalities and Consequences of Phago-Mixotrophic Mode of Nutrition.</title>
        <authorList>
            <person name="Burns J.A."/>
            <person name="Paasch A."/>
            <person name="Narechania A."/>
            <person name="Kim E."/>
        </authorList>
    </citation>
    <scope>NUCLEOTIDE SEQUENCE [LARGE SCALE GENOMIC DNA]</scope>
    <source>
        <strain evidence="11 12">PLY_AMNH</strain>
    </source>
</reference>
<evidence type="ECO:0000256" key="6">
    <source>
        <dbReference type="ARBA" id="ARBA00023136"/>
    </source>
</evidence>
<feature type="region of interest" description="Disordered" evidence="8">
    <location>
        <begin position="72"/>
        <end position="96"/>
    </location>
</feature>
<feature type="transmembrane region" description="Helical" evidence="9">
    <location>
        <begin position="1731"/>
        <end position="1755"/>
    </location>
</feature>
<evidence type="ECO:0000256" key="3">
    <source>
        <dbReference type="ARBA" id="ARBA00004613"/>
    </source>
</evidence>
<sequence length="2067" mass="223589">MPVVPAAAKPSPASSSVSSGEEWAGPPDSYPFMPPPVTCTFADFISSTGFTVEAPDPEPYVHMNMLSAVDQPESGNGYATDDADDEGVAPTQPPTRLGCGVSGPGFGRSFLTYSLVCALLFVVCATAAPLTTSGVGGASEHVCTAPTVGGARWAAPAATMPAALPPDGSPDEWDPSDKLSPDAIPPRRHGRHRWENFPDPKHDTWEPIENLAGHETTISDFRKRAREELEQHEATAAEKRKEKTKAREAREDFSDDLNDFEMKRESVNSRSGIEGAETSEHGATGEAAFASRQSLAHRGLMQNGDDCEEDAVLVEFKTFTGYHSSEHSWSMPEATSSRCNWGQKYGEEIVNEHVYSTTCCFQANITALPIECEDQGDDGWEGTYVQVPSNGKSYCGAFLSGSYFEELVDIVPAPPPPPSPPPIPNAPPIEISKDTVNITESLHSFQQLRGVLQAKEAQHVVLFVDVVLAENEALPDVNFSLSIQGACSFREGNKCALDGIRAYRLFTVSQDVKLELRNLILENGGPLESNGVALDGGALHLSGSARAVLEDCIIRTSSAASGGALYCSQASLSMRRTTVVDNTAFIGGAVHSFACRISLTNSSVESNVATSQPGGGLYLEFRSNTDVINSSISNNTSAWNGGGVYLFESVLNVDSLSHLANNTAGISGGAIYAVHQASIVFNRSTLSHNSASEYGGGIYVTDNVSLTLVDSEVHHNGALLSDGGGINIFGTNSVQLVDSFFSENTAGDDGGSIAAYGTGSLLMEQTVVEASEAGDLGGAIRIASGGVLIGSDLKIRHNYAVGQGGGLHLSDGELHNVILSYNQAGINGGALALVEHAFLQDMQFKANWSPSGGALAILVGASVEMNSSRLVANTADQDGGAVYISESSTLLMHGSGFMNHFAEFGGAISCIQSTIEVWDSGFQYNVARDSGGAMNLQSCRVAVERDSRFAHNSAAGGNGGGFCLRDASELNVTGLRAEKNSAAVFGGAIRLQTGSLLRASQSVFDWNSCQYEGGSISSDTSTVAIDNSSLLFSSTNSVGGTIALTASRMAVERSRVAHSFSNMGGALACQGGGVLTLRSAQLENNTALQGGGGVQVDTSCIVEIHETTFRMNKVLSSGGLGGGMLLGRAVVCHVTESTFHGNFAMEGDGGGIWLSFLIQRVLVVDTAFEAGGAAQGTGIYVSHVSGAVDFEGLRFSRNAAVVGPNIFWVINSGFERIGNITEITCVECTFPADTALLSTSAVSYVVLEVETGKPVTECTLDSGTSLPSMEYEALDFYGNRTITADDLVVVIVSSDATLSGPTIVPMDTVNRTTRFDNLTVSGEPGVSYNVIFAPSIQSWEAVIVTVHMAPCAVGDVYDSISHTCNRCAEGFIKFDSLATECTSCKDSGMTCHGGSDFTLDDGYWMAYDSIGAACNVSDTQCFIDRVYLCDVEAACTTEYERTNVPGSHLPATAVCASGYNNDTVLCGSCERGYSANAAKECVQCPHDITAYVTSILWTLVIFAMIYVGVRYAMSIMSTRQSNRVATTFEDGEDIPELAGATFGIWCGWMQVAGQTLDIYDTEVVPNMYRYFLVVPGALDLNIFKMMNTTCIMNWALGDGNAGVLAFVDGFRLNFMFHAALPCLIMGPNISRGVQAVLHYTRELGQRFTRTVSRKEAPRMNMVRQLATKKNEEVETRVSYLSLSIFLLKLIHPQVSTFVFYIFACSAIHFQSEHATFWNDFDRTLQCYSPEWMWYAVVGKVMIVIFVIGFPLFLFLSIDRLYKQKKVEELGIDVYHWARNLKHEDGVWYSRTLSRDALQPRIEGDGVTPGDDWIIVHPYFVSEDCDTSCLANILNKLEEDNVDHSFKIICKPFRRKFYWWSIYEIFQRLLHSSVVILVRMIDKKYDTFYGLFISYTSMLIQAYVSPYILSPDNQLQTCIMFNFTVLNTYFIAEEYVFEEGATESSVMGVTMLTVQLLMLLWIMKLLIMEHGPLMFKKVNRAATFTRRRLTSINSAFDLRNFKARTGPRGSLDEDGIECHTPSSDQPILDLQDSISPQHLMSDPSKVDWTFNTAYDDDDEEDAIELMKN</sequence>
<organism evidence="11 12">
    <name type="scientific">Cymbomonas tetramitiformis</name>
    <dbReference type="NCBI Taxonomy" id="36881"/>
    <lineage>
        <taxon>Eukaryota</taxon>
        <taxon>Viridiplantae</taxon>
        <taxon>Chlorophyta</taxon>
        <taxon>Pyramimonadophyceae</taxon>
        <taxon>Pyramimonadales</taxon>
        <taxon>Pyramimonadaceae</taxon>
        <taxon>Cymbomonas</taxon>
    </lineage>
</organism>
<dbReference type="NCBIfam" id="TIGR01376">
    <property type="entry name" value="POMP_repeat"/>
    <property type="match status" value="1"/>
</dbReference>
<feature type="compositionally biased region" description="Basic and acidic residues" evidence="8">
    <location>
        <begin position="232"/>
        <end position="252"/>
    </location>
</feature>
<comment type="subcellular location">
    <subcellularLocation>
        <location evidence="1">Cell envelope</location>
    </subcellularLocation>
    <subcellularLocation>
        <location evidence="2">Cell outer membrane</location>
    </subcellularLocation>
    <subcellularLocation>
        <location evidence="3">Secreted</location>
    </subcellularLocation>
</comment>
<name>A0AAE0GI15_9CHLO</name>
<evidence type="ECO:0000256" key="5">
    <source>
        <dbReference type="ARBA" id="ARBA00022729"/>
    </source>
</evidence>
<evidence type="ECO:0000256" key="8">
    <source>
        <dbReference type="SAM" id="MobiDB-lite"/>
    </source>
</evidence>
<dbReference type="InterPro" id="IPR000953">
    <property type="entry name" value="Chromo/chromo_shadow_dom"/>
</dbReference>
<feature type="transmembrane region" description="Helical" evidence="9">
    <location>
        <begin position="1943"/>
        <end position="1966"/>
    </location>
</feature>
<feature type="transmembrane region" description="Helical" evidence="9">
    <location>
        <begin position="1886"/>
        <end position="1907"/>
    </location>
</feature>
<dbReference type="SMART" id="SM00710">
    <property type="entry name" value="PbH1"/>
    <property type="match status" value="9"/>
</dbReference>
<keyword evidence="6 9" id="KW-0472">Membrane</keyword>
<evidence type="ECO:0000256" key="7">
    <source>
        <dbReference type="ARBA" id="ARBA00023237"/>
    </source>
</evidence>
<feature type="transmembrane region" description="Helical" evidence="9">
    <location>
        <begin position="1488"/>
        <end position="1509"/>
    </location>
</feature>
<evidence type="ECO:0000313" key="12">
    <source>
        <dbReference type="Proteomes" id="UP001190700"/>
    </source>
</evidence>
<keyword evidence="5" id="KW-0732">Signal</keyword>
<evidence type="ECO:0000256" key="9">
    <source>
        <dbReference type="SAM" id="Phobius"/>
    </source>
</evidence>
<dbReference type="EMBL" id="LGRX02005373">
    <property type="protein sequence ID" value="KAK3278575.1"/>
    <property type="molecule type" value="Genomic_DNA"/>
</dbReference>
<dbReference type="PANTHER" id="PTHR11319:SF35">
    <property type="entry name" value="OUTER MEMBRANE PROTEIN PMPC-RELATED"/>
    <property type="match status" value="1"/>
</dbReference>
<feature type="region of interest" description="Disordered" evidence="8">
    <location>
        <begin position="160"/>
        <end position="205"/>
    </location>
</feature>
<protein>
    <recommendedName>
        <fullName evidence="10">Chromo domain-containing protein</fullName>
    </recommendedName>
</protein>
<evidence type="ECO:0000256" key="1">
    <source>
        <dbReference type="ARBA" id="ARBA00004196"/>
    </source>
</evidence>
<dbReference type="InterPro" id="IPR003368">
    <property type="entry name" value="POMP_repeat"/>
</dbReference>